<dbReference type="Gene3D" id="3.10.450.40">
    <property type="match status" value="1"/>
</dbReference>
<sequence length="99" mass="10787">MMNRLVALGTCVALTAGILSGCASTTQSNTSSTTQPVTISKNKAADIAIKKYGGELINVEKETEKNRPVYEVELKNSKQGRIEVDVDRETGRIIKMEKD</sequence>
<name>A0ABV9GQK4_9BACL</name>
<dbReference type="EMBL" id="JBHSFW010000009">
    <property type="protein sequence ID" value="MFC4619515.1"/>
    <property type="molecule type" value="Genomic_DNA"/>
</dbReference>
<evidence type="ECO:0000313" key="4">
    <source>
        <dbReference type="Proteomes" id="UP001596022"/>
    </source>
</evidence>
<feature type="chain" id="PRO_5045495838" evidence="1">
    <location>
        <begin position="24"/>
        <end position="99"/>
    </location>
</feature>
<evidence type="ECO:0000313" key="3">
    <source>
        <dbReference type="EMBL" id="MFC4619515.1"/>
    </source>
</evidence>
<dbReference type="InterPro" id="IPR025711">
    <property type="entry name" value="PepSY"/>
</dbReference>
<keyword evidence="4" id="KW-1185">Reference proteome</keyword>
<comment type="caution">
    <text evidence="3">The sequence shown here is derived from an EMBL/GenBank/DDBJ whole genome shotgun (WGS) entry which is preliminary data.</text>
</comment>
<dbReference type="RefSeq" id="WP_376846610.1">
    <property type="nucleotide sequence ID" value="NZ_JBHSFW010000009.1"/>
</dbReference>
<keyword evidence="1" id="KW-0732">Signal</keyword>
<dbReference type="PROSITE" id="PS51257">
    <property type="entry name" value="PROKAR_LIPOPROTEIN"/>
    <property type="match status" value="1"/>
</dbReference>
<reference evidence="4" key="1">
    <citation type="journal article" date="2019" name="Int. J. Syst. Evol. Microbiol.">
        <title>The Global Catalogue of Microorganisms (GCM) 10K type strain sequencing project: providing services to taxonomists for standard genome sequencing and annotation.</title>
        <authorList>
            <consortium name="The Broad Institute Genomics Platform"/>
            <consortium name="The Broad Institute Genome Sequencing Center for Infectious Disease"/>
            <person name="Wu L."/>
            <person name="Ma J."/>
        </authorList>
    </citation>
    <scope>NUCLEOTIDE SEQUENCE [LARGE SCALE GENOMIC DNA]</scope>
    <source>
        <strain evidence="4">CGMCC 1.16306</strain>
    </source>
</reference>
<gene>
    <name evidence="3" type="ORF">ACFO4N_12410</name>
</gene>
<protein>
    <submittedName>
        <fullName evidence="3">PepSY domain-containing protein</fullName>
    </submittedName>
</protein>
<evidence type="ECO:0000259" key="2">
    <source>
        <dbReference type="Pfam" id="PF03413"/>
    </source>
</evidence>
<feature type="domain" description="PepSY" evidence="2">
    <location>
        <begin position="39"/>
        <end position="97"/>
    </location>
</feature>
<dbReference type="Pfam" id="PF03413">
    <property type="entry name" value="PepSY"/>
    <property type="match status" value="1"/>
</dbReference>
<organism evidence="3 4">
    <name type="scientific">Camelliibacillus cellulosilyticus</name>
    <dbReference type="NCBI Taxonomy" id="2174486"/>
    <lineage>
        <taxon>Bacteria</taxon>
        <taxon>Bacillati</taxon>
        <taxon>Bacillota</taxon>
        <taxon>Bacilli</taxon>
        <taxon>Bacillales</taxon>
        <taxon>Sporolactobacillaceae</taxon>
        <taxon>Camelliibacillus</taxon>
    </lineage>
</organism>
<proteinExistence type="predicted"/>
<dbReference type="Proteomes" id="UP001596022">
    <property type="component" value="Unassembled WGS sequence"/>
</dbReference>
<evidence type="ECO:0000256" key="1">
    <source>
        <dbReference type="SAM" id="SignalP"/>
    </source>
</evidence>
<feature type="signal peptide" evidence="1">
    <location>
        <begin position="1"/>
        <end position="23"/>
    </location>
</feature>
<accession>A0ABV9GQK4</accession>